<dbReference type="AlphaFoldDB" id="I7MIC2"/>
<dbReference type="EMBL" id="GG662740">
    <property type="protein sequence ID" value="EAR92869.1"/>
    <property type="molecule type" value="Genomic_DNA"/>
</dbReference>
<evidence type="ECO:0000313" key="3">
    <source>
        <dbReference type="Proteomes" id="UP000009168"/>
    </source>
</evidence>
<keyword evidence="1" id="KW-0175">Coiled coil</keyword>
<organism evidence="2 3">
    <name type="scientific">Tetrahymena thermophila (strain SB210)</name>
    <dbReference type="NCBI Taxonomy" id="312017"/>
    <lineage>
        <taxon>Eukaryota</taxon>
        <taxon>Sar</taxon>
        <taxon>Alveolata</taxon>
        <taxon>Ciliophora</taxon>
        <taxon>Intramacronucleata</taxon>
        <taxon>Oligohymenophorea</taxon>
        <taxon>Hymenostomatida</taxon>
        <taxon>Tetrahymenina</taxon>
        <taxon>Tetrahymenidae</taxon>
        <taxon>Tetrahymena</taxon>
    </lineage>
</organism>
<dbReference type="HOGENOM" id="CLU_703021_0_0_1"/>
<evidence type="ECO:0000256" key="1">
    <source>
        <dbReference type="SAM" id="Coils"/>
    </source>
</evidence>
<name>I7MIC2_TETTS</name>
<protein>
    <submittedName>
        <fullName evidence="2">Uncharacterized protein</fullName>
    </submittedName>
</protein>
<sequence length="393" mass="47977">MNNSQTGCTLIFEMWFLKVYYQQSQQQITIEYHIHENTSKQGSFGIVAFETLKREFLALKQSEEVQKQYPYLFSKIEVSDKLVRHIIDLNFYEVIDYFQQSEEDQIKQYNSLLQQMIFFFQQEQYICSYNFNKIIKLKYKNIYSFLIFPGLISFEDSSERGINLQDDVKKLVRPQISHRTDKKLEILTFMKNFVIQKYEKQFQEIVKYFREDLELLAKENIILKNNKIEGKSYCLFNLAYDINRNLNHDQNIEKYKENKISFTFQLEKCDEKLSNLLYQICLYMDNENNLKQKKKQINEYVSQEKEQRQKIEEAFNTFYEEDYKQEDKLQKNFQKLESEIQIFSQIINNNDNFILNEKPERIKYIDQLREDMKKYRETILENIKIQKQMNEFQ</sequence>
<gene>
    <name evidence="2" type="ORF">TTHERM_00294820</name>
</gene>
<dbReference type="Proteomes" id="UP000009168">
    <property type="component" value="Unassembled WGS sequence"/>
</dbReference>
<dbReference type="KEGG" id="tet:TTHERM_00294820"/>
<proteinExistence type="predicted"/>
<dbReference type="GeneID" id="7833293"/>
<evidence type="ECO:0000313" key="2">
    <source>
        <dbReference type="EMBL" id="EAR92869.1"/>
    </source>
</evidence>
<feature type="coiled-coil region" evidence="1">
    <location>
        <begin position="283"/>
        <end position="339"/>
    </location>
</feature>
<reference evidence="3" key="1">
    <citation type="journal article" date="2006" name="PLoS Biol.">
        <title>Macronuclear genome sequence of the ciliate Tetrahymena thermophila, a model eukaryote.</title>
        <authorList>
            <person name="Eisen J.A."/>
            <person name="Coyne R.S."/>
            <person name="Wu M."/>
            <person name="Wu D."/>
            <person name="Thiagarajan M."/>
            <person name="Wortman J.R."/>
            <person name="Badger J.H."/>
            <person name="Ren Q."/>
            <person name="Amedeo P."/>
            <person name="Jones K.M."/>
            <person name="Tallon L.J."/>
            <person name="Delcher A.L."/>
            <person name="Salzberg S.L."/>
            <person name="Silva J.C."/>
            <person name="Haas B.J."/>
            <person name="Majoros W.H."/>
            <person name="Farzad M."/>
            <person name="Carlton J.M."/>
            <person name="Smith R.K. Jr."/>
            <person name="Garg J."/>
            <person name="Pearlman R.E."/>
            <person name="Karrer K.M."/>
            <person name="Sun L."/>
            <person name="Manning G."/>
            <person name="Elde N.C."/>
            <person name="Turkewitz A.P."/>
            <person name="Asai D.J."/>
            <person name="Wilkes D.E."/>
            <person name="Wang Y."/>
            <person name="Cai H."/>
            <person name="Collins K."/>
            <person name="Stewart B.A."/>
            <person name="Lee S.R."/>
            <person name="Wilamowska K."/>
            <person name="Weinberg Z."/>
            <person name="Ruzzo W.L."/>
            <person name="Wloga D."/>
            <person name="Gaertig J."/>
            <person name="Frankel J."/>
            <person name="Tsao C.-C."/>
            <person name="Gorovsky M.A."/>
            <person name="Keeling P.J."/>
            <person name="Waller R.F."/>
            <person name="Patron N.J."/>
            <person name="Cherry J.M."/>
            <person name="Stover N.A."/>
            <person name="Krieger C.J."/>
            <person name="del Toro C."/>
            <person name="Ryder H.F."/>
            <person name="Williamson S.C."/>
            <person name="Barbeau R.A."/>
            <person name="Hamilton E.P."/>
            <person name="Orias E."/>
        </authorList>
    </citation>
    <scope>NUCLEOTIDE SEQUENCE [LARGE SCALE GENOMIC DNA]</scope>
    <source>
        <strain evidence="3">SB210</strain>
    </source>
</reference>
<dbReference type="InParanoid" id="I7MIC2"/>
<accession>I7MIC2</accession>
<keyword evidence="3" id="KW-1185">Reference proteome</keyword>
<dbReference type="RefSeq" id="XP_001013114.1">
    <property type="nucleotide sequence ID" value="XM_001013114.3"/>
</dbReference>